<dbReference type="RefSeq" id="WP_110597094.1">
    <property type="nucleotide sequence ID" value="NZ_JAINDD010000019.1"/>
</dbReference>
<accession>A0A9Q6N5M6</accession>
<sequence length="84" mass="9319">MPTLKRFSVQGTAVGGEQSIQLDEISILAEPDTLRALGEFLINAANEMALNGREHVHLQEVIEDFSHERHVDFIALNRALILPA</sequence>
<evidence type="ECO:0000313" key="1">
    <source>
        <dbReference type="EMBL" id="PYC28061.1"/>
    </source>
</evidence>
<gene>
    <name evidence="1" type="ORF">DMX08_30380</name>
</gene>
<dbReference type="InterPro" id="IPR029083">
    <property type="entry name" value="Imm32"/>
</dbReference>
<protein>
    <submittedName>
        <fullName evidence="1">Uncharacterized protein</fullName>
    </submittedName>
</protein>
<reference evidence="1 2" key="1">
    <citation type="submission" date="2018-06" db="EMBL/GenBank/DDBJ databases">
        <title>Pseudomonas diversity within urban Lake Michigan freshwaters.</title>
        <authorList>
            <person name="Batrich M."/>
            <person name="Hatzopoulos T."/>
            <person name="Putonti C."/>
        </authorList>
    </citation>
    <scope>NUCLEOTIDE SEQUENCE [LARGE SCALE GENOMIC DNA]</scope>
    <source>
        <strain evidence="1 2">MB-090624</strain>
    </source>
</reference>
<proteinExistence type="predicted"/>
<dbReference type="Proteomes" id="UP000248188">
    <property type="component" value="Unassembled WGS sequence"/>
</dbReference>
<organism evidence="1 2">
    <name type="scientific">Pseudomonas protegens</name>
    <dbReference type="NCBI Taxonomy" id="380021"/>
    <lineage>
        <taxon>Bacteria</taxon>
        <taxon>Pseudomonadati</taxon>
        <taxon>Pseudomonadota</taxon>
        <taxon>Gammaproteobacteria</taxon>
        <taxon>Pseudomonadales</taxon>
        <taxon>Pseudomonadaceae</taxon>
        <taxon>Pseudomonas</taxon>
    </lineage>
</organism>
<dbReference type="EMBL" id="QJRN01000035">
    <property type="protein sequence ID" value="PYC28061.1"/>
    <property type="molecule type" value="Genomic_DNA"/>
</dbReference>
<comment type="caution">
    <text evidence="1">The sequence shown here is derived from an EMBL/GenBank/DDBJ whole genome shotgun (WGS) entry which is preliminary data.</text>
</comment>
<dbReference type="AlphaFoldDB" id="A0A9Q6N5M6"/>
<name>A0A9Q6N5M6_9PSED</name>
<dbReference type="Pfam" id="PF15566">
    <property type="entry name" value="Imm32"/>
    <property type="match status" value="1"/>
</dbReference>
<evidence type="ECO:0000313" key="2">
    <source>
        <dbReference type="Proteomes" id="UP000248188"/>
    </source>
</evidence>